<sequence>MNTTDSTDAFLDRAAEAEMGLDHLVRCLQAGPGSAIAYEEALGRPRYRVLPADRFQRVPEPSAVIVWGHADLAEEMVTHRADGESMDDLLGALDETAFDYLGEWYEQGPVPFGPIEPVRNLMYARDFQLNRRSDRWVRGERRIVRDHFVYRHQPFITATAKYTTYTDGRLRTLLRVYDLGRQIKGLISHGPDATADVRALLTAAKAHVGA</sequence>
<dbReference type="EMBL" id="BAABIK010000013">
    <property type="protein sequence ID" value="GAA4943185.1"/>
    <property type="molecule type" value="Genomic_DNA"/>
</dbReference>
<gene>
    <name evidence="1" type="ORF">GCM10023224_27320</name>
</gene>
<accession>A0ABP9GH05</accession>
<evidence type="ECO:0000313" key="2">
    <source>
        <dbReference type="Proteomes" id="UP001499993"/>
    </source>
</evidence>
<dbReference type="RefSeq" id="WP_345556866.1">
    <property type="nucleotide sequence ID" value="NZ_BAABIK010000013.1"/>
</dbReference>
<dbReference type="Proteomes" id="UP001499993">
    <property type="component" value="Unassembled WGS sequence"/>
</dbReference>
<evidence type="ECO:0008006" key="3">
    <source>
        <dbReference type="Google" id="ProtNLM"/>
    </source>
</evidence>
<reference evidence="2" key="1">
    <citation type="journal article" date="2019" name="Int. J. Syst. Evol. Microbiol.">
        <title>The Global Catalogue of Microorganisms (GCM) 10K type strain sequencing project: providing services to taxonomists for standard genome sequencing and annotation.</title>
        <authorList>
            <consortium name="The Broad Institute Genomics Platform"/>
            <consortium name="The Broad Institute Genome Sequencing Center for Infectious Disease"/>
            <person name="Wu L."/>
            <person name="Ma J."/>
        </authorList>
    </citation>
    <scope>NUCLEOTIDE SEQUENCE [LARGE SCALE GENOMIC DNA]</scope>
    <source>
        <strain evidence="2">JCM 18123</strain>
    </source>
</reference>
<keyword evidence="2" id="KW-1185">Reference proteome</keyword>
<protein>
    <recommendedName>
        <fullName evidence="3">MmyB-like transcription regulator ligand binding domain-containing protein</fullName>
    </recommendedName>
</protein>
<organism evidence="1 2">
    <name type="scientific">Streptomonospora halophila</name>
    <dbReference type="NCBI Taxonomy" id="427369"/>
    <lineage>
        <taxon>Bacteria</taxon>
        <taxon>Bacillati</taxon>
        <taxon>Actinomycetota</taxon>
        <taxon>Actinomycetes</taxon>
        <taxon>Streptosporangiales</taxon>
        <taxon>Nocardiopsidaceae</taxon>
        <taxon>Streptomonospora</taxon>
    </lineage>
</organism>
<evidence type="ECO:0000313" key="1">
    <source>
        <dbReference type="EMBL" id="GAA4943185.1"/>
    </source>
</evidence>
<name>A0ABP9GH05_9ACTN</name>
<proteinExistence type="predicted"/>
<comment type="caution">
    <text evidence="1">The sequence shown here is derived from an EMBL/GenBank/DDBJ whole genome shotgun (WGS) entry which is preliminary data.</text>
</comment>